<feature type="region of interest" description="Disordered" evidence="1">
    <location>
        <begin position="222"/>
        <end position="332"/>
    </location>
</feature>
<name>A0AA86TGJ1_9FABA</name>
<evidence type="ECO:0000256" key="1">
    <source>
        <dbReference type="SAM" id="MobiDB-lite"/>
    </source>
</evidence>
<dbReference type="PANTHER" id="PTHR31549:SF259">
    <property type="match status" value="1"/>
</dbReference>
<feature type="transmembrane region" description="Helical" evidence="2">
    <location>
        <begin position="586"/>
        <end position="606"/>
    </location>
</feature>
<keyword evidence="2" id="KW-1133">Transmembrane helix</keyword>
<dbReference type="InterPro" id="IPR004158">
    <property type="entry name" value="DUF247_pln"/>
</dbReference>
<proteinExistence type="predicted"/>
<keyword evidence="4" id="KW-1185">Reference proteome</keyword>
<dbReference type="Pfam" id="PF03140">
    <property type="entry name" value="DUF247"/>
    <property type="match status" value="1"/>
</dbReference>
<protein>
    <submittedName>
        <fullName evidence="3">Uncharacterized protein</fullName>
    </submittedName>
</protein>
<sequence length="635" mass="71160">MSVVININDKVPTEEHAVRVCVCRVPKSLSCGKPEAFVPHFLGLGPYHHNRFDLTMTDELKLAAAMRIRKHAFEIRVSDVQPFYHQDAFNSFYYKDEKLLHDITVDGLFLLALLERSVDAQPQQDRYFLTGKHGMPLVNAFGVELTMDAIIRDVFKLENQIPTHVLEQINQVSCQDQVHSQDFGAKMLSFCQNHCPLVNSEKLSEKAEKHDHLLDLMYNLVAPKPPQPKTEKTEKTKSIAKPNGKDKVESPEKEKTVKPESSAKSKDNIDNAENPDKEKIAKPESSVISEGNTDNAESPDKEKSAKLESSGMPDGNTDNKAAESQVESDNGTQNRCCSICFNIIVFIGVVCLLLWYLVYFISLPIFWVLRFLYGILKMVSSFFVKLSTSCLSMVDSPIDVLPQSQKDKLSPFLEKVKQTNDILKEFSGKKDAGPAVTIPSVTELNDAGIHFEPAKGGIEDLKFSAVTCKFSLPVIKLDGNSEVIMRNLMAYESLTRPTYLIFSRYVEIMRAIIDTPEDVHLLVENKIIIDTELSNKVVADLFNGMSTSIRPTNTPELEIEIKKVNAKFESSQWLQKMVEKYVYSSWKILTAIAALSFLVLTAVQTYCSIYACSSRSASYLGNLPPDSGHGFISSM</sequence>
<evidence type="ECO:0000256" key="2">
    <source>
        <dbReference type="SAM" id="Phobius"/>
    </source>
</evidence>
<gene>
    <name evidence="3" type="ORF">AYBTSS11_LOCUS28503</name>
</gene>
<dbReference type="Proteomes" id="UP001189624">
    <property type="component" value="Chromosome 10"/>
</dbReference>
<keyword evidence="2" id="KW-0812">Transmembrane</keyword>
<organism evidence="3 4">
    <name type="scientific">Sphenostylis stenocarpa</name>
    <dbReference type="NCBI Taxonomy" id="92480"/>
    <lineage>
        <taxon>Eukaryota</taxon>
        <taxon>Viridiplantae</taxon>
        <taxon>Streptophyta</taxon>
        <taxon>Embryophyta</taxon>
        <taxon>Tracheophyta</taxon>
        <taxon>Spermatophyta</taxon>
        <taxon>Magnoliopsida</taxon>
        <taxon>eudicotyledons</taxon>
        <taxon>Gunneridae</taxon>
        <taxon>Pentapetalae</taxon>
        <taxon>rosids</taxon>
        <taxon>fabids</taxon>
        <taxon>Fabales</taxon>
        <taxon>Fabaceae</taxon>
        <taxon>Papilionoideae</taxon>
        <taxon>50 kb inversion clade</taxon>
        <taxon>NPAAA clade</taxon>
        <taxon>indigoferoid/millettioid clade</taxon>
        <taxon>Phaseoleae</taxon>
        <taxon>Sphenostylis</taxon>
    </lineage>
</organism>
<keyword evidence="2" id="KW-0472">Membrane</keyword>
<evidence type="ECO:0000313" key="3">
    <source>
        <dbReference type="EMBL" id="CAJ1976366.1"/>
    </source>
</evidence>
<dbReference type="PANTHER" id="PTHR31549">
    <property type="entry name" value="PROTEIN, PUTATIVE (DUF247)-RELATED-RELATED"/>
    <property type="match status" value="1"/>
</dbReference>
<reference evidence="3" key="1">
    <citation type="submission" date="2023-10" db="EMBL/GenBank/DDBJ databases">
        <authorList>
            <person name="Domelevo Entfellner J.-B."/>
        </authorList>
    </citation>
    <scope>NUCLEOTIDE SEQUENCE</scope>
</reference>
<feature type="compositionally biased region" description="Basic and acidic residues" evidence="1">
    <location>
        <begin position="229"/>
        <end position="282"/>
    </location>
</feature>
<dbReference type="AlphaFoldDB" id="A0AA86TGJ1"/>
<accession>A0AA86TGJ1</accession>
<dbReference type="EMBL" id="OY731407">
    <property type="protein sequence ID" value="CAJ1976366.1"/>
    <property type="molecule type" value="Genomic_DNA"/>
</dbReference>
<dbReference type="Gramene" id="rna-AYBTSS11_LOCUS28503">
    <property type="protein sequence ID" value="CAJ1976366.1"/>
    <property type="gene ID" value="gene-AYBTSS11_LOCUS28503"/>
</dbReference>
<feature type="transmembrane region" description="Helical" evidence="2">
    <location>
        <begin position="343"/>
        <end position="369"/>
    </location>
</feature>
<evidence type="ECO:0000313" key="4">
    <source>
        <dbReference type="Proteomes" id="UP001189624"/>
    </source>
</evidence>
<feature type="compositionally biased region" description="Polar residues" evidence="1">
    <location>
        <begin position="286"/>
        <end position="296"/>
    </location>
</feature>